<protein>
    <submittedName>
        <fullName evidence="3">Uncharacterized protein</fullName>
    </submittedName>
</protein>
<gene>
    <name evidence="3" type="ORF">MSAN_00057200</name>
</gene>
<feature type="compositionally biased region" description="Acidic residues" evidence="2">
    <location>
        <begin position="312"/>
        <end position="324"/>
    </location>
</feature>
<keyword evidence="4" id="KW-1185">Reference proteome</keyword>
<dbReference type="Proteomes" id="UP000623467">
    <property type="component" value="Unassembled WGS sequence"/>
</dbReference>
<feature type="region of interest" description="Disordered" evidence="2">
    <location>
        <begin position="48"/>
        <end position="73"/>
    </location>
</feature>
<sequence length="470" mass="51074">MRCVLKAASWSSAGPLESSHSAISSDTTAGWYCISLLDELDIYASQSPVTPQRRTAPVASSPKNNHAERRRRILPRDPVTPNVQSLAQADARLIHERLQQNHTHLQVQLHARSPPVPTGHVKAFLDSAFRTYASRIQSEFTSLRAACVRAVQSERHQTAQLRSACARLTRERDVAEDKLRVLLDQRDAVGKRTRAQVEKEDADEDEETALLYPLSPVSPRPMPTQSPPPRLMSPFVLTVCRSPSHTPDPEDKTGFDLTIPGDSLPPPSKKRRINAPECALEPTPGDPSAPVTTERETCPAAGFGECDMDLESASESSECSDTECSESSNSSSSRSKATSSSFHPISSSPPPFIESKASLHCRRPTPPSPPRLHLPLEYVDIMYQPSDGKLVCRVCLLGASSGGDKSSACAGPIKAFLPGASWDVLRKHCEEMHAEACQDVVGLGQQGVQELRRRLGLAAGAPAPAAYDFE</sequence>
<feature type="region of interest" description="Disordered" evidence="2">
    <location>
        <begin position="239"/>
        <end position="295"/>
    </location>
</feature>
<proteinExistence type="predicted"/>
<comment type="caution">
    <text evidence="3">The sequence shown here is derived from an EMBL/GenBank/DDBJ whole genome shotgun (WGS) entry which is preliminary data.</text>
</comment>
<dbReference type="AlphaFoldDB" id="A0A8H6ZFF3"/>
<evidence type="ECO:0000256" key="2">
    <source>
        <dbReference type="SAM" id="MobiDB-lite"/>
    </source>
</evidence>
<feature type="region of interest" description="Disordered" evidence="2">
    <location>
        <begin position="312"/>
        <end position="369"/>
    </location>
</feature>
<feature type="compositionally biased region" description="Low complexity" evidence="2">
    <location>
        <begin position="325"/>
        <end position="346"/>
    </location>
</feature>
<evidence type="ECO:0000313" key="4">
    <source>
        <dbReference type="Proteomes" id="UP000623467"/>
    </source>
</evidence>
<dbReference type="EMBL" id="JACAZH010000001">
    <property type="protein sequence ID" value="KAF7376417.1"/>
    <property type="molecule type" value="Genomic_DNA"/>
</dbReference>
<accession>A0A8H6ZFF3</accession>
<keyword evidence="1" id="KW-0175">Coiled coil</keyword>
<evidence type="ECO:0000256" key="1">
    <source>
        <dbReference type="SAM" id="Coils"/>
    </source>
</evidence>
<name>A0A8H6ZFF3_9AGAR</name>
<evidence type="ECO:0000313" key="3">
    <source>
        <dbReference type="EMBL" id="KAF7376417.1"/>
    </source>
</evidence>
<reference evidence="3" key="1">
    <citation type="submission" date="2020-05" db="EMBL/GenBank/DDBJ databases">
        <title>Mycena genomes resolve the evolution of fungal bioluminescence.</title>
        <authorList>
            <person name="Tsai I.J."/>
        </authorList>
    </citation>
    <scope>NUCLEOTIDE SEQUENCE</scope>
    <source>
        <strain evidence="3">160909Yilan</strain>
    </source>
</reference>
<dbReference type="OrthoDB" id="3066809at2759"/>
<organism evidence="3 4">
    <name type="scientific">Mycena sanguinolenta</name>
    <dbReference type="NCBI Taxonomy" id="230812"/>
    <lineage>
        <taxon>Eukaryota</taxon>
        <taxon>Fungi</taxon>
        <taxon>Dikarya</taxon>
        <taxon>Basidiomycota</taxon>
        <taxon>Agaricomycotina</taxon>
        <taxon>Agaricomycetes</taxon>
        <taxon>Agaricomycetidae</taxon>
        <taxon>Agaricales</taxon>
        <taxon>Marasmiineae</taxon>
        <taxon>Mycenaceae</taxon>
        <taxon>Mycena</taxon>
    </lineage>
</organism>
<feature type="coiled-coil region" evidence="1">
    <location>
        <begin position="158"/>
        <end position="185"/>
    </location>
</feature>